<feature type="transmembrane region" description="Helical" evidence="8">
    <location>
        <begin position="159"/>
        <end position="180"/>
    </location>
</feature>
<feature type="transmembrane region" description="Helical" evidence="8">
    <location>
        <begin position="447"/>
        <end position="468"/>
    </location>
</feature>
<dbReference type="GO" id="GO:0006874">
    <property type="term" value="P:intracellular calcium ion homeostasis"/>
    <property type="evidence" value="ECO:0007669"/>
    <property type="project" value="TreeGrafter"/>
</dbReference>
<dbReference type="CDD" id="cd00051">
    <property type="entry name" value="EFh"/>
    <property type="match status" value="1"/>
</dbReference>
<dbReference type="Pfam" id="PF13499">
    <property type="entry name" value="EF-hand_7"/>
    <property type="match status" value="1"/>
</dbReference>
<comment type="caution">
    <text evidence="10">The sequence shown here is derived from an EMBL/GenBank/DDBJ whole genome shotgun (WGS) entry which is preliminary data.</text>
</comment>
<dbReference type="InterPro" id="IPR011992">
    <property type="entry name" value="EF-hand-dom_pair"/>
</dbReference>
<dbReference type="PANTHER" id="PTHR31503">
    <property type="entry name" value="VACUOLAR CALCIUM ION TRANSPORTER"/>
    <property type="match status" value="1"/>
</dbReference>
<feature type="transmembrane region" description="Helical" evidence="8">
    <location>
        <begin position="68"/>
        <end position="91"/>
    </location>
</feature>
<keyword evidence="7 8" id="KW-0472">Membrane</keyword>
<dbReference type="AlphaFoldDB" id="A0A1J6KQK0"/>
<evidence type="ECO:0000256" key="6">
    <source>
        <dbReference type="ARBA" id="ARBA00023065"/>
    </source>
</evidence>
<evidence type="ECO:0000256" key="5">
    <source>
        <dbReference type="ARBA" id="ARBA00022989"/>
    </source>
</evidence>
<dbReference type="InterPro" id="IPR002048">
    <property type="entry name" value="EF_hand_dom"/>
</dbReference>
<dbReference type="Pfam" id="PF01699">
    <property type="entry name" value="Na_Ca_ex"/>
    <property type="match status" value="1"/>
</dbReference>
<protein>
    <recommendedName>
        <fullName evidence="9">EF-hand domain-containing protein</fullName>
    </recommendedName>
</protein>
<dbReference type="SUPFAM" id="SSF47473">
    <property type="entry name" value="EF-hand"/>
    <property type="match status" value="1"/>
</dbReference>
<feature type="transmembrane region" description="Helical" evidence="8">
    <location>
        <begin position="29"/>
        <end position="56"/>
    </location>
</feature>
<evidence type="ECO:0000259" key="9">
    <source>
        <dbReference type="PROSITE" id="PS50222"/>
    </source>
</evidence>
<dbReference type="InterPro" id="IPR004837">
    <property type="entry name" value="NaCa_Exmemb"/>
</dbReference>
<dbReference type="SMR" id="A0A1J6KQK0"/>
<comment type="subcellular location">
    <subcellularLocation>
        <location evidence="1">Endomembrane system</location>
        <topology evidence="1">Multi-pass membrane protein</topology>
    </subcellularLocation>
</comment>
<keyword evidence="11" id="KW-1185">Reference proteome</keyword>
<dbReference type="InterPro" id="IPR004713">
    <property type="entry name" value="CaH_exchang"/>
</dbReference>
<gene>
    <name evidence="10" type="ORF">A4A49_36184</name>
</gene>
<dbReference type="PROSITE" id="PS50222">
    <property type="entry name" value="EF_HAND_2"/>
    <property type="match status" value="2"/>
</dbReference>
<name>A0A1J6KQK0_NICAT</name>
<evidence type="ECO:0000256" key="4">
    <source>
        <dbReference type="ARBA" id="ARBA00022692"/>
    </source>
</evidence>
<sequence>MIVTFQYLLIIGEKVLSKGSNRLFSILDTGIFCASIFPTLITWPRIVMAFVSGLLISREQAQVSVSSALGSNVGSSVLNLTVLWGICVILGRRNISGNSNTQSAETSSSTLKLKDLKSTGIITNDLTGYIAGVMFLSLAPFIIMLFVDIISSSVGKRITILVALIVSVTLLLSYFAYQMWNPLIQEKCLEYIKHENLVKYLWSISKGRQEEISLKVNVLALTCSKGVHAKSLTQIQNQAIESEGLLKDDGSPNIEAIKRLFHKLDDDKNSYLTPSELEKLTENVKIREAHLDHQGSIKEIIKDFDQNKDNKIDENGFLDGVKYWLRNAKRTTEQHHDRMIWGEVDKFLDEAKREKHKRFDYSLVLKGAFCKSVLQMILGIAILTLCADPLMDNIIRLANAIGAPSFFLSFVIVPLPINARTAITAITLLSSTSQQSSTTSSLTFSEIYVRVILNNIMGMSTVLFVLYAKDLTWEYSVEVLTSMVVCAVTGLFAFIRTTYPLWTCIIAFLLYPASLVLLYIFH</sequence>
<keyword evidence="2" id="KW-0813">Transport</keyword>
<dbReference type="GO" id="GO:0015369">
    <property type="term" value="F:calcium:proton antiporter activity"/>
    <property type="evidence" value="ECO:0007669"/>
    <property type="project" value="TreeGrafter"/>
</dbReference>
<evidence type="ECO:0000256" key="1">
    <source>
        <dbReference type="ARBA" id="ARBA00004127"/>
    </source>
</evidence>
<feature type="transmembrane region" description="Helical" evidence="8">
    <location>
        <begin position="500"/>
        <end position="521"/>
    </location>
</feature>
<dbReference type="PANTHER" id="PTHR31503:SF89">
    <property type="entry name" value="P20SH148J07"/>
    <property type="match status" value="1"/>
</dbReference>
<dbReference type="GO" id="GO:0012505">
    <property type="term" value="C:endomembrane system"/>
    <property type="evidence" value="ECO:0007669"/>
    <property type="project" value="UniProtKB-SubCell"/>
</dbReference>
<evidence type="ECO:0000313" key="11">
    <source>
        <dbReference type="Proteomes" id="UP000187609"/>
    </source>
</evidence>
<keyword evidence="4 8" id="KW-0812">Transmembrane</keyword>
<proteinExistence type="predicted"/>
<keyword evidence="6" id="KW-0406">Ion transport</keyword>
<reference evidence="10" key="1">
    <citation type="submission" date="2016-11" db="EMBL/GenBank/DDBJ databases">
        <title>The genome of Nicotiana attenuata.</title>
        <authorList>
            <person name="Xu S."/>
            <person name="Brockmoeller T."/>
            <person name="Gaquerel E."/>
            <person name="Navarro A."/>
            <person name="Kuhl H."/>
            <person name="Gase K."/>
            <person name="Ling Z."/>
            <person name="Zhou W."/>
            <person name="Kreitzer C."/>
            <person name="Stanke M."/>
            <person name="Tang H."/>
            <person name="Lyons E."/>
            <person name="Pandey P."/>
            <person name="Pandey S.P."/>
            <person name="Timmermann B."/>
            <person name="Baldwin I.T."/>
        </authorList>
    </citation>
    <scope>NUCLEOTIDE SEQUENCE [LARGE SCALE GENOMIC DNA]</scope>
    <source>
        <strain evidence="10">UT</strain>
    </source>
</reference>
<feature type="transmembrane region" description="Helical" evidence="8">
    <location>
        <begin position="475"/>
        <end position="494"/>
    </location>
</feature>
<feature type="transmembrane region" description="Helical" evidence="8">
    <location>
        <begin position="397"/>
        <end position="417"/>
    </location>
</feature>
<dbReference type="EMBL" id="MJEQ01004340">
    <property type="protein sequence ID" value="OIT21441.1"/>
    <property type="molecule type" value="Genomic_DNA"/>
</dbReference>
<dbReference type="OMA" id="HPHCPSN"/>
<dbReference type="Gene3D" id="1.10.238.10">
    <property type="entry name" value="EF-hand"/>
    <property type="match status" value="1"/>
</dbReference>
<accession>A0A1J6KQK0</accession>
<dbReference type="GO" id="GO:0005509">
    <property type="term" value="F:calcium ion binding"/>
    <property type="evidence" value="ECO:0007669"/>
    <property type="project" value="InterPro"/>
</dbReference>
<dbReference type="Gramene" id="OIT21441">
    <property type="protein sequence ID" value="OIT21441"/>
    <property type="gene ID" value="A4A49_36184"/>
</dbReference>
<keyword evidence="5 8" id="KW-1133">Transmembrane helix</keyword>
<evidence type="ECO:0000313" key="10">
    <source>
        <dbReference type="EMBL" id="OIT21441.1"/>
    </source>
</evidence>
<feature type="transmembrane region" description="Helical" evidence="8">
    <location>
        <begin position="363"/>
        <end position="385"/>
    </location>
</feature>
<evidence type="ECO:0000256" key="2">
    <source>
        <dbReference type="ARBA" id="ARBA00022448"/>
    </source>
</evidence>
<feature type="domain" description="EF-hand" evidence="9">
    <location>
        <begin position="292"/>
        <end position="327"/>
    </location>
</feature>
<evidence type="ECO:0000256" key="3">
    <source>
        <dbReference type="ARBA" id="ARBA00022449"/>
    </source>
</evidence>
<dbReference type="Proteomes" id="UP000187609">
    <property type="component" value="Unassembled WGS sequence"/>
</dbReference>
<dbReference type="GO" id="GO:0016020">
    <property type="term" value="C:membrane"/>
    <property type="evidence" value="ECO:0007669"/>
    <property type="project" value="InterPro"/>
</dbReference>
<evidence type="ECO:0000256" key="8">
    <source>
        <dbReference type="SAM" id="Phobius"/>
    </source>
</evidence>
<feature type="transmembrane region" description="Helical" evidence="8">
    <location>
        <begin position="126"/>
        <end position="147"/>
    </location>
</feature>
<organism evidence="10 11">
    <name type="scientific">Nicotiana attenuata</name>
    <name type="common">Coyote tobacco</name>
    <dbReference type="NCBI Taxonomy" id="49451"/>
    <lineage>
        <taxon>Eukaryota</taxon>
        <taxon>Viridiplantae</taxon>
        <taxon>Streptophyta</taxon>
        <taxon>Embryophyta</taxon>
        <taxon>Tracheophyta</taxon>
        <taxon>Spermatophyta</taxon>
        <taxon>Magnoliopsida</taxon>
        <taxon>eudicotyledons</taxon>
        <taxon>Gunneridae</taxon>
        <taxon>Pentapetalae</taxon>
        <taxon>asterids</taxon>
        <taxon>lamiids</taxon>
        <taxon>Solanales</taxon>
        <taxon>Solanaceae</taxon>
        <taxon>Nicotianoideae</taxon>
        <taxon>Nicotianeae</taxon>
        <taxon>Nicotiana</taxon>
    </lineage>
</organism>
<feature type="domain" description="EF-hand" evidence="9">
    <location>
        <begin position="252"/>
        <end position="287"/>
    </location>
</feature>
<keyword evidence="3" id="KW-0050">Antiport</keyword>
<evidence type="ECO:0000256" key="7">
    <source>
        <dbReference type="ARBA" id="ARBA00023136"/>
    </source>
</evidence>